<gene>
    <name evidence="3" type="ORF">NJLHNGOC_09055</name>
</gene>
<accession>A0A365YVD2</accession>
<dbReference type="EMBL" id="QEXL01000010">
    <property type="protein sequence ID" value="RBM06777.1"/>
    <property type="molecule type" value="Genomic_DNA"/>
</dbReference>
<evidence type="ECO:0000256" key="1">
    <source>
        <dbReference type="SAM" id="MobiDB-lite"/>
    </source>
</evidence>
<keyword evidence="2" id="KW-1133">Transmembrane helix</keyword>
<evidence type="ECO:0000256" key="2">
    <source>
        <dbReference type="SAM" id="Phobius"/>
    </source>
</evidence>
<dbReference type="Proteomes" id="UP000252680">
    <property type="component" value="Unassembled WGS sequence"/>
</dbReference>
<keyword evidence="2" id="KW-0812">Transmembrane</keyword>
<feature type="transmembrane region" description="Helical" evidence="2">
    <location>
        <begin position="33"/>
        <end position="51"/>
    </location>
</feature>
<protein>
    <submittedName>
        <fullName evidence="3">DUF3142 domain-containing protein</fullName>
    </submittedName>
</protein>
<keyword evidence="4" id="KW-1185">Reference proteome</keyword>
<comment type="caution">
    <text evidence="3">The sequence shown here is derived from an EMBL/GenBank/DDBJ whole genome shotgun (WGS) entry which is preliminary data.</text>
</comment>
<evidence type="ECO:0000313" key="4">
    <source>
        <dbReference type="Proteomes" id="UP000252680"/>
    </source>
</evidence>
<dbReference type="Pfam" id="PF11340">
    <property type="entry name" value="DUF3142"/>
    <property type="match status" value="1"/>
</dbReference>
<feature type="region of interest" description="Disordered" evidence="1">
    <location>
        <begin position="1"/>
        <end position="25"/>
    </location>
</feature>
<dbReference type="OrthoDB" id="187794at2"/>
<feature type="compositionally biased region" description="Gly residues" evidence="1">
    <location>
        <begin position="12"/>
        <end position="22"/>
    </location>
</feature>
<dbReference type="AlphaFoldDB" id="A0A365YVD2"/>
<dbReference type="InterPro" id="IPR021488">
    <property type="entry name" value="DUF3142"/>
</dbReference>
<proteinExistence type="predicted"/>
<name>A0A365YVD2_9PROT</name>
<keyword evidence="2" id="KW-0472">Membrane</keyword>
<organism evidence="3 4">
    <name type="scientific">Novacetimonas cocois</name>
    <dbReference type="NCBI Taxonomy" id="1747507"/>
    <lineage>
        <taxon>Bacteria</taxon>
        <taxon>Pseudomonadati</taxon>
        <taxon>Pseudomonadota</taxon>
        <taxon>Alphaproteobacteria</taxon>
        <taxon>Acetobacterales</taxon>
        <taxon>Acetobacteraceae</taxon>
        <taxon>Novacetimonas</taxon>
    </lineage>
</organism>
<sequence>MSRTVLLKPTGTGSGKIGQGKSGRGKYRPKHPWLFAVAAVPVLACVVRYATVPARPHGAAAREVWMQDAYVWQRQWTPAVARAIDDSAAGVHAWHVLAAELDRTGQWRDSRVEAGPLPLSGRPVIAVFRMDGQLADADVLARHVATRVDAWARQGWQVAGVEIDHDCATSRLSDYGRFLDRLRQAMGGRHALWITALPTWMDAPVLPDVLSRADEVVLQVHAVQDPRLGLFNAARAMRWMAQFARLSPRPWHVALPAYGSRVIWGADGGISAVESETPAMMGDAPGHDELVADPADVARFMTAAEDAPPRGFAGWVWFRLPTGDDRRAWSPGTWRAVMAHRPLTYAMRTRALRDAPGLYDIVVENTGDIDAAPPGMIRVDGACRGAGGRGGYGLEYDARGPWLRRRERMLLAPGVPLLAGWVRCDGQGPDVHAAP</sequence>
<reference evidence="3 4" key="1">
    <citation type="submission" date="2018-05" db="EMBL/GenBank/DDBJ databases">
        <title>Komagataeibacter cocois sp. nov., for a novel cellulose- producing strain isolated from coconut milk.</title>
        <authorList>
            <person name="Liu L."/>
            <person name="Wang Y."/>
            <person name="Liu S."/>
            <person name="Bi J."/>
            <person name="Chen H."/>
            <person name="Deng J."/>
            <person name="Zhang C."/>
            <person name="Hu Q."/>
            <person name="Li C."/>
        </authorList>
    </citation>
    <scope>NUCLEOTIDE SEQUENCE [LARGE SCALE GENOMIC DNA]</scope>
    <source>
        <strain evidence="3 4">WE7</strain>
    </source>
</reference>
<evidence type="ECO:0000313" key="3">
    <source>
        <dbReference type="EMBL" id="RBM06777.1"/>
    </source>
</evidence>